<organism evidence="2 3">
    <name type="scientific">Lactuca virosa</name>
    <dbReference type="NCBI Taxonomy" id="75947"/>
    <lineage>
        <taxon>Eukaryota</taxon>
        <taxon>Viridiplantae</taxon>
        <taxon>Streptophyta</taxon>
        <taxon>Embryophyta</taxon>
        <taxon>Tracheophyta</taxon>
        <taxon>Spermatophyta</taxon>
        <taxon>Magnoliopsida</taxon>
        <taxon>eudicotyledons</taxon>
        <taxon>Gunneridae</taxon>
        <taxon>Pentapetalae</taxon>
        <taxon>asterids</taxon>
        <taxon>campanulids</taxon>
        <taxon>Asterales</taxon>
        <taxon>Asteraceae</taxon>
        <taxon>Cichorioideae</taxon>
        <taxon>Cichorieae</taxon>
        <taxon>Lactucinae</taxon>
        <taxon>Lactuca</taxon>
    </lineage>
</organism>
<gene>
    <name evidence="2" type="ORF">LVIROSA_LOCUS10049</name>
</gene>
<proteinExistence type="predicted"/>
<dbReference type="AlphaFoldDB" id="A0AAU9MDP7"/>
<name>A0AAU9MDP7_9ASTR</name>
<dbReference type="EMBL" id="CAKMRJ010001112">
    <property type="protein sequence ID" value="CAH1422733.1"/>
    <property type="molecule type" value="Genomic_DNA"/>
</dbReference>
<evidence type="ECO:0000313" key="3">
    <source>
        <dbReference type="Proteomes" id="UP001157418"/>
    </source>
</evidence>
<comment type="caution">
    <text evidence="2">The sequence shown here is derived from an EMBL/GenBank/DDBJ whole genome shotgun (WGS) entry which is preliminary data.</text>
</comment>
<feature type="compositionally biased region" description="Acidic residues" evidence="1">
    <location>
        <begin position="51"/>
        <end position="63"/>
    </location>
</feature>
<dbReference type="Proteomes" id="UP001157418">
    <property type="component" value="Unassembled WGS sequence"/>
</dbReference>
<accession>A0AAU9MDP7</accession>
<sequence>MLTIESGKPFSPLLYKRANIVVDNGFNNFSIPSDTPRNQPGRRVTQRAGDTNDDEPPVIPTEDEIPIYPYNVALRRYQDNLGRGVNYTNSAYPVAYPYIPC</sequence>
<feature type="region of interest" description="Disordered" evidence="1">
    <location>
        <begin position="30"/>
        <end position="63"/>
    </location>
</feature>
<evidence type="ECO:0000313" key="2">
    <source>
        <dbReference type="EMBL" id="CAH1422733.1"/>
    </source>
</evidence>
<keyword evidence="3" id="KW-1185">Reference proteome</keyword>
<evidence type="ECO:0000256" key="1">
    <source>
        <dbReference type="SAM" id="MobiDB-lite"/>
    </source>
</evidence>
<protein>
    <submittedName>
        <fullName evidence="2">Uncharacterized protein</fullName>
    </submittedName>
</protein>
<reference evidence="2 3" key="1">
    <citation type="submission" date="2022-01" db="EMBL/GenBank/DDBJ databases">
        <authorList>
            <person name="Xiong W."/>
            <person name="Schranz E."/>
        </authorList>
    </citation>
    <scope>NUCLEOTIDE SEQUENCE [LARGE SCALE GENOMIC DNA]</scope>
</reference>